<dbReference type="SUPFAM" id="SSF53850">
    <property type="entry name" value="Periplasmic binding protein-like II"/>
    <property type="match status" value="1"/>
</dbReference>
<evidence type="ECO:0000256" key="3">
    <source>
        <dbReference type="ARBA" id="ARBA00023125"/>
    </source>
</evidence>
<proteinExistence type="inferred from homology"/>
<keyword evidence="7" id="KW-1185">Reference proteome</keyword>
<name>A0ABW2UQU9_9RHOB</name>
<dbReference type="Gene3D" id="3.40.190.10">
    <property type="entry name" value="Periplasmic binding protein-like II"/>
    <property type="match status" value="2"/>
</dbReference>
<evidence type="ECO:0000256" key="4">
    <source>
        <dbReference type="ARBA" id="ARBA00023163"/>
    </source>
</evidence>
<reference evidence="7" key="1">
    <citation type="journal article" date="2019" name="Int. J. Syst. Evol. Microbiol.">
        <title>The Global Catalogue of Microorganisms (GCM) 10K type strain sequencing project: providing services to taxonomists for standard genome sequencing and annotation.</title>
        <authorList>
            <consortium name="The Broad Institute Genomics Platform"/>
            <consortium name="The Broad Institute Genome Sequencing Center for Infectious Disease"/>
            <person name="Wu L."/>
            <person name="Ma J."/>
        </authorList>
    </citation>
    <scope>NUCLEOTIDE SEQUENCE [LARGE SCALE GENOMIC DNA]</scope>
    <source>
        <strain evidence="7">CGMCC 1.12750</strain>
    </source>
</reference>
<keyword evidence="3" id="KW-0238">DNA-binding</keyword>
<dbReference type="Pfam" id="PF03466">
    <property type="entry name" value="LysR_substrate"/>
    <property type="match status" value="1"/>
</dbReference>
<dbReference type="InterPro" id="IPR036390">
    <property type="entry name" value="WH_DNA-bd_sf"/>
</dbReference>
<dbReference type="Pfam" id="PF00126">
    <property type="entry name" value="HTH_1"/>
    <property type="match status" value="1"/>
</dbReference>
<evidence type="ECO:0000313" key="7">
    <source>
        <dbReference type="Proteomes" id="UP001596516"/>
    </source>
</evidence>
<keyword evidence="4" id="KW-0804">Transcription</keyword>
<comment type="caution">
    <text evidence="6">The sequence shown here is derived from an EMBL/GenBank/DDBJ whole genome shotgun (WGS) entry which is preliminary data.</text>
</comment>
<organism evidence="6 7">
    <name type="scientific">Plastorhodobacter daqingensis</name>
    <dbReference type="NCBI Taxonomy" id="1387281"/>
    <lineage>
        <taxon>Bacteria</taxon>
        <taxon>Pseudomonadati</taxon>
        <taxon>Pseudomonadota</taxon>
        <taxon>Alphaproteobacteria</taxon>
        <taxon>Rhodobacterales</taxon>
        <taxon>Paracoccaceae</taxon>
        <taxon>Plastorhodobacter</taxon>
    </lineage>
</organism>
<dbReference type="InterPro" id="IPR005119">
    <property type="entry name" value="LysR_subst-bd"/>
</dbReference>
<dbReference type="EMBL" id="JBHTFQ010000017">
    <property type="protein sequence ID" value="MFC7706298.1"/>
    <property type="molecule type" value="Genomic_DNA"/>
</dbReference>
<dbReference type="SUPFAM" id="SSF46785">
    <property type="entry name" value="Winged helix' DNA-binding domain"/>
    <property type="match status" value="1"/>
</dbReference>
<keyword evidence="2" id="KW-0805">Transcription regulation</keyword>
<dbReference type="PANTHER" id="PTHR30579:SF7">
    <property type="entry name" value="HTH-TYPE TRANSCRIPTIONAL REGULATOR LRHA-RELATED"/>
    <property type="match status" value="1"/>
</dbReference>
<gene>
    <name evidence="6" type="ORF">ACFQXB_19185</name>
</gene>
<evidence type="ECO:0000313" key="6">
    <source>
        <dbReference type="EMBL" id="MFC7706298.1"/>
    </source>
</evidence>
<dbReference type="RefSeq" id="WP_377406836.1">
    <property type="nucleotide sequence ID" value="NZ_JBHTFQ010000017.1"/>
</dbReference>
<dbReference type="InterPro" id="IPR036388">
    <property type="entry name" value="WH-like_DNA-bd_sf"/>
</dbReference>
<evidence type="ECO:0000256" key="2">
    <source>
        <dbReference type="ARBA" id="ARBA00023015"/>
    </source>
</evidence>
<protein>
    <submittedName>
        <fullName evidence="6">LysR family transcriptional regulator</fullName>
    </submittedName>
</protein>
<dbReference type="Gene3D" id="1.10.10.10">
    <property type="entry name" value="Winged helix-like DNA-binding domain superfamily/Winged helix DNA-binding domain"/>
    <property type="match status" value="1"/>
</dbReference>
<dbReference type="PROSITE" id="PS50931">
    <property type="entry name" value="HTH_LYSR"/>
    <property type="match status" value="1"/>
</dbReference>
<accession>A0ABW2UQU9</accession>
<dbReference type="InterPro" id="IPR050176">
    <property type="entry name" value="LTTR"/>
</dbReference>
<dbReference type="Proteomes" id="UP001596516">
    <property type="component" value="Unassembled WGS sequence"/>
</dbReference>
<dbReference type="InterPro" id="IPR000847">
    <property type="entry name" value="LysR_HTH_N"/>
</dbReference>
<evidence type="ECO:0000256" key="1">
    <source>
        <dbReference type="ARBA" id="ARBA00009437"/>
    </source>
</evidence>
<comment type="similarity">
    <text evidence="1">Belongs to the LysR transcriptional regulatory family.</text>
</comment>
<feature type="domain" description="HTH lysR-type" evidence="5">
    <location>
        <begin position="4"/>
        <end position="61"/>
    </location>
</feature>
<dbReference type="PANTHER" id="PTHR30579">
    <property type="entry name" value="TRANSCRIPTIONAL REGULATOR"/>
    <property type="match status" value="1"/>
</dbReference>
<evidence type="ECO:0000259" key="5">
    <source>
        <dbReference type="PROSITE" id="PS50931"/>
    </source>
</evidence>
<sequence>MPHLDSDLLRTFLAIVEAGSVTRGAERIHRSQSATSLQLKQLEVVVGEPLVSRHGRGVVPTPAGERLIPVARQVTGMLDAALAGFRTDELAGRLRIGISEDVAREALADVLAAFCRDHPRMELDVHCALGDGFGIALKRGQLDLAVYEMPEIGPGQERMRTDRLVWMASRKHDVAARDPLPVAVFDRSCWWRDVALSDLSAAGRAYRTVFTSENASGVRAAVASGMAVALLSEGDRDTDLIALKDIAPPRPSYLVLDKAPQSRGPAVEALSNAIRRTLNEKPKNAHS</sequence>